<evidence type="ECO:0000256" key="2">
    <source>
        <dbReference type="SAM" id="Phobius"/>
    </source>
</evidence>
<dbReference type="PANTHER" id="PTHR11319">
    <property type="entry name" value="G PROTEIN-COUPLED RECEPTOR-RELATED"/>
    <property type="match status" value="1"/>
</dbReference>
<proteinExistence type="predicted"/>
<feature type="region of interest" description="Disordered" evidence="1">
    <location>
        <begin position="624"/>
        <end position="666"/>
    </location>
</feature>
<evidence type="ECO:0000256" key="1">
    <source>
        <dbReference type="SAM" id="MobiDB-lite"/>
    </source>
</evidence>
<dbReference type="PANTHER" id="PTHR11319:SF35">
    <property type="entry name" value="OUTER MEMBRANE PROTEIN PMPC-RELATED"/>
    <property type="match status" value="1"/>
</dbReference>
<feature type="transmembrane region" description="Helical" evidence="2">
    <location>
        <begin position="1082"/>
        <end position="1100"/>
    </location>
</feature>
<dbReference type="Proteomes" id="UP001190700">
    <property type="component" value="Unassembled WGS sequence"/>
</dbReference>
<feature type="transmembrane region" description="Helical" evidence="2">
    <location>
        <begin position="1005"/>
        <end position="1027"/>
    </location>
</feature>
<feature type="region of interest" description="Disordered" evidence="1">
    <location>
        <begin position="537"/>
        <end position="574"/>
    </location>
</feature>
<organism evidence="3 4">
    <name type="scientific">Cymbomonas tetramitiformis</name>
    <dbReference type="NCBI Taxonomy" id="36881"/>
    <lineage>
        <taxon>Eukaryota</taxon>
        <taxon>Viridiplantae</taxon>
        <taxon>Chlorophyta</taxon>
        <taxon>Pyramimonadophyceae</taxon>
        <taxon>Pyramimonadales</taxon>
        <taxon>Pyramimonadaceae</taxon>
        <taxon>Cymbomonas</taxon>
    </lineage>
</organism>
<evidence type="ECO:0000313" key="3">
    <source>
        <dbReference type="EMBL" id="KAK3235198.1"/>
    </source>
</evidence>
<sequence length="1112" mass="124705">MVSQLPRPAPRCGSGSWLARASGCAGRGSPRPACGCGRQPAQRPVWPRSLAASARSGDTFDPLYYVSRDIYGTPTSDKVERIAMATDSGKANANAPMYEGIAEFTNLQGSGVPGSSDKMAFSPITSSATLVLEQFVVVSVNIQLCINGEQYVVESELCVPCAPGFIKFTNDSSPCAACVDGLTCPGGSSFMVSTGYWLAPNTALCDSSDISCFQQAVYECNADSACTTSESVRGNVDGSMSVNSSQLCAEGYRGDTVLCAGCSRFYERHYITQECLLCNRLQSEEWIRTIGVLLAFILFWTGVIAAVLRSTRMKETWLALQRSVQNVIQECPPHQPMHLVHIFFGYMQVIGQTQYIFAETDTVPEPYWKFLMVPSFFSSKLFNFLSTKCLAADSNVSDGLVRFIGGFYSPFVLYACLPFFILLPSLPFLCYSSIQEKFTEEEIDNECGSNPRIGRSMRLRNMKQEAREPVKVHVFDDVDRVIFFLKVNQQRKAQYEGGPAEATELETEEPEPPKRQHLWRRTLMQFRTLLALREGVNAHEPLQDPAESPRSVYSPRREHTQSYSNPRGADPETFDIDARYNAAWDDEADEEELRAHGFLPPPCNELAKLQPHVDSNLATATGNPLYEHEIGSDDGSTAQMSSGNSVQTARLSETILSPRPTPVQQWPDVDPRTLAWIGGSSSLVGQSLSELSARSKWSQETERPRGQGPGPVVESVQQLPRLGSGPVLEITSYEDKQAVCADPAPKEQPSKKYFGIASFRRVSERLSDGLGKHCSNERITYHAFLYIRMATFLLIFVHPSVATYMIQIYNCKAIYNTEQGIQYWLEQDLTTQCYTKTWWAYCGVSLFVCVVYVLGLPIGLALITNYYHRYKKMRLDGRALYMHQSLISIRNKRSYFLVGSEHQLEPIYVPQWMQSTSTLDHYNIATKLDNNLFTQYFGHFLIPFERNRYYWVAIDITHEVLQSSAVIIVRIVREEYDLVFAATVAVITLAFYTHCKPHVHATDSLFQTLVLLSYCFIYLAFLTQRYVHEGGAEDGMVNGYILASMIGLLCSWMIFVIIRNYIDVFSGTLERFAAPIPKASVTGWTFEYAMLYMALVYARLSHTIHSVLGNRS</sequence>
<feature type="region of interest" description="Disordered" evidence="1">
    <location>
        <begin position="694"/>
        <end position="713"/>
    </location>
</feature>
<feature type="transmembrane region" description="Helical" evidence="2">
    <location>
        <begin position="1039"/>
        <end position="1062"/>
    </location>
</feature>
<comment type="caution">
    <text evidence="3">The sequence shown here is derived from an EMBL/GenBank/DDBJ whole genome shotgun (WGS) entry which is preliminary data.</text>
</comment>
<dbReference type="AlphaFoldDB" id="A0AAE0BEL7"/>
<feature type="transmembrane region" description="Helical" evidence="2">
    <location>
        <begin position="976"/>
        <end position="993"/>
    </location>
</feature>
<feature type="transmembrane region" description="Helical" evidence="2">
    <location>
        <begin position="838"/>
        <end position="864"/>
    </location>
</feature>
<keyword evidence="4" id="KW-1185">Reference proteome</keyword>
<reference evidence="3 4" key="1">
    <citation type="journal article" date="2015" name="Genome Biol. Evol.">
        <title>Comparative Genomics of a Bacterivorous Green Alga Reveals Evolutionary Causalities and Consequences of Phago-Mixotrophic Mode of Nutrition.</title>
        <authorList>
            <person name="Burns J.A."/>
            <person name="Paasch A."/>
            <person name="Narechania A."/>
            <person name="Kim E."/>
        </authorList>
    </citation>
    <scope>NUCLEOTIDE SEQUENCE [LARGE SCALE GENOMIC DNA]</scope>
    <source>
        <strain evidence="3 4">PLY_AMNH</strain>
    </source>
</reference>
<feature type="region of interest" description="Disordered" evidence="1">
    <location>
        <begin position="495"/>
        <end position="515"/>
    </location>
</feature>
<feature type="transmembrane region" description="Helical" evidence="2">
    <location>
        <begin position="411"/>
        <end position="429"/>
    </location>
</feature>
<feature type="transmembrane region" description="Helical" evidence="2">
    <location>
        <begin position="286"/>
        <end position="308"/>
    </location>
</feature>
<keyword evidence="2" id="KW-0472">Membrane</keyword>
<protein>
    <submittedName>
        <fullName evidence="3">Uncharacterized protein</fullName>
    </submittedName>
</protein>
<feature type="compositionally biased region" description="Polar residues" evidence="1">
    <location>
        <begin position="634"/>
        <end position="655"/>
    </location>
</feature>
<dbReference type="EMBL" id="LGRX02035346">
    <property type="protein sequence ID" value="KAK3235198.1"/>
    <property type="molecule type" value="Genomic_DNA"/>
</dbReference>
<name>A0AAE0BEL7_9CHLO</name>
<accession>A0AAE0BEL7</accession>
<keyword evidence="2" id="KW-0812">Transmembrane</keyword>
<keyword evidence="2" id="KW-1133">Transmembrane helix</keyword>
<evidence type="ECO:0000313" key="4">
    <source>
        <dbReference type="Proteomes" id="UP001190700"/>
    </source>
</evidence>
<gene>
    <name evidence="3" type="ORF">CYMTET_54580</name>
</gene>